<dbReference type="EMBL" id="JAHRHJ020000006">
    <property type="protein sequence ID" value="KAH9311258.1"/>
    <property type="molecule type" value="Genomic_DNA"/>
</dbReference>
<gene>
    <name evidence="2" type="ORF">KI387_026293</name>
</gene>
<protein>
    <recommendedName>
        <fullName evidence="1">MATH domain-containing protein</fullName>
    </recommendedName>
</protein>
<dbReference type="InterPro" id="IPR008974">
    <property type="entry name" value="TRAF-like"/>
</dbReference>
<proteinExistence type="predicted"/>
<evidence type="ECO:0000313" key="3">
    <source>
        <dbReference type="Proteomes" id="UP000824469"/>
    </source>
</evidence>
<evidence type="ECO:0000259" key="1">
    <source>
        <dbReference type="Pfam" id="PF22486"/>
    </source>
</evidence>
<name>A0AA38FW03_TAXCH</name>
<evidence type="ECO:0000313" key="2">
    <source>
        <dbReference type="EMBL" id="KAH9311258.1"/>
    </source>
</evidence>
<organism evidence="2 3">
    <name type="scientific">Taxus chinensis</name>
    <name type="common">Chinese yew</name>
    <name type="synonym">Taxus wallichiana var. chinensis</name>
    <dbReference type="NCBI Taxonomy" id="29808"/>
    <lineage>
        <taxon>Eukaryota</taxon>
        <taxon>Viridiplantae</taxon>
        <taxon>Streptophyta</taxon>
        <taxon>Embryophyta</taxon>
        <taxon>Tracheophyta</taxon>
        <taxon>Spermatophyta</taxon>
        <taxon>Pinopsida</taxon>
        <taxon>Pinidae</taxon>
        <taxon>Conifers II</taxon>
        <taxon>Cupressales</taxon>
        <taxon>Taxaceae</taxon>
        <taxon>Taxus</taxon>
    </lineage>
</organism>
<feature type="domain" description="MATH" evidence="1">
    <location>
        <begin position="4"/>
        <end position="72"/>
    </location>
</feature>
<dbReference type="AlphaFoldDB" id="A0AA38FW03"/>
<dbReference type="Proteomes" id="UP000824469">
    <property type="component" value="Unassembled WGS sequence"/>
</dbReference>
<dbReference type="InterPro" id="IPR002083">
    <property type="entry name" value="MATH/TRAF_dom"/>
</dbReference>
<dbReference type="SUPFAM" id="SSF49599">
    <property type="entry name" value="TRAF domain-like"/>
    <property type="match status" value="1"/>
</dbReference>
<keyword evidence="3" id="KW-1185">Reference proteome</keyword>
<sequence length="266" mass="30186">MRAGKHIASEIFSMVGYRWVIYLYPDDKNPEDNSLYVSMFVALVSKGTDVRALFKLNLMDQSGKGKHKVQSHFNCPLVSELYTLKYCGSMWPNIEAVRNWTQRKWRQKGKLEVVALKDLDLDNVLSLAPPFGGPQIADLLTVVREEFKLSLLLKTNQNSINEEFDGDIKDSSYAREDVEVRSVDEDKNLLLGENMDGGALVGHTVEEVEEETHPALVFCAPGVEEVDGSPLYEYDFGRSMMMPSYYDCPLSGPRFEMEFPPLEKII</sequence>
<dbReference type="Pfam" id="PF22486">
    <property type="entry name" value="MATH_2"/>
    <property type="match status" value="1"/>
</dbReference>
<dbReference type="Gene3D" id="2.60.210.10">
    <property type="entry name" value="Apoptosis, Tumor Necrosis Factor Receptor Associated Protein 2, Chain A"/>
    <property type="match status" value="1"/>
</dbReference>
<reference evidence="2 3" key="1">
    <citation type="journal article" date="2021" name="Nat. Plants">
        <title>The Taxus genome provides insights into paclitaxel biosynthesis.</title>
        <authorList>
            <person name="Xiong X."/>
            <person name="Gou J."/>
            <person name="Liao Q."/>
            <person name="Li Y."/>
            <person name="Zhou Q."/>
            <person name="Bi G."/>
            <person name="Li C."/>
            <person name="Du R."/>
            <person name="Wang X."/>
            <person name="Sun T."/>
            <person name="Guo L."/>
            <person name="Liang H."/>
            <person name="Lu P."/>
            <person name="Wu Y."/>
            <person name="Zhang Z."/>
            <person name="Ro D.K."/>
            <person name="Shang Y."/>
            <person name="Huang S."/>
            <person name="Yan J."/>
        </authorList>
    </citation>
    <scope>NUCLEOTIDE SEQUENCE [LARGE SCALE GENOMIC DNA]</scope>
    <source>
        <strain evidence="2">Ta-2019</strain>
    </source>
</reference>
<dbReference type="CDD" id="cd00121">
    <property type="entry name" value="MATH"/>
    <property type="match status" value="1"/>
</dbReference>
<comment type="caution">
    <text evidence="2">The sequence shown here is derived from an EMBL/GenBank/DDBJ whole genome shotgun (WGS) entry which is preliminary data.</text>
</comment>
<accession>A0AA38FW03</accession>